<dbReference type="Proteomes" id="UP001236258">
    <property type="component" value="Unassembled WGS sequence"/>
</dbReference>
<dbReference type="Pfam" id="PF07308">
    <property type="entry name" value="DUF1456"/>
    <property type="match status" value="2"/>
</dbReference>
<reference evidence="1 2" key="1">
    <citation type="submission" date="2023-08" db="EMBL/GenBank/DDBJ databases">
        <authorList>
            <person name="Joshi A."/>
            <person name="Thite S."/>
        </authorList>
    </citation>
    <scope>NUCLEOTIDE SEQUENCE [LARGE SCALE GENOMIC DNA]</scope>
    <source>
        <strain evidence="1 2">1E1</strain>
    </source>
</reference>
<organism evidence="1 2">
    <name type="scientific">Alkalimonas delamerensis</name>
    <dbReference type="NCBI Taxonomy" id="265981"/>
    <lineage>
        <taxon>Bacteria</taxon>
        <taxon>Pseudomonadati</taxon>
        <taxon>Pseudomonadota</taxon>
        <taxon>Gammaproteobacteria</taxon>
        <taxon>Alkalimonas</taxon>
    </lineage>
</organism>
<dbReference type="PANTHER" id="PTHR37805:SF1">
    <property type="entry name" value="CYTOPLASMIC PROTEIN"/>
    <property type="match status" value="1"/>
</dbReference>
<gene>
    <name evidence="1" type="ORF">Q3O59_00625</name>
</gene>
<evidence type="ECO:0000313" key="2">
    <source>
        <dbReference type="Proteomes" id="UP001236258"/>
    </source>
</evidence>
<dbReference type="InterPro" id="IPR009921">
    <property type="entry name" value="YehS-like"/>
</dbReference>
<comment type="caution">
    <text evidence="1">The sequence shown here is derived from an EMBL/GenBank/DDBJ whole genome shotgun (WGS) entry which is preliminary data.</text>
</comment>
<accession>A0ABT9GLJ4</accession>
<name>A0ABT9GLJ4_9GAMM</name>
<dbReference type="EMBL" id="JAUZVY010000001">
    <property type="protein sequence ID" value="MDP4527531.1"/>
    <property type="molecule type" value="Genomic_DNA"/>
</dbReference>
<dbReference type="RefSeq" id="WP_305943766.1">
    <property type="nucleotide sequence ID" value="NZ_JAUZVY010000001.1"/>
</dbReference>
<evidence type="ECO:0000313" key="1">
    <source>
        <dbReference type="EMBL" id="MDP4527531.1"/>
    </source>
</evidence>
<sequence length="157" mass="18234">MTNNDILRRIRYVFDLKNSALIEVFALAEVPVHQQQVTAWLKKEDEPGFVALADSELAAFLNGFIALKRGKREGEQPKVESKLTNNMVFQKLRIALNLQAEDILAIMQLVDFRLSKHELSAFFRKPDHKNYRECHNQILRNFLMGLQRQLRPDEAAE</sequence>
<proteinExistence type="predicted"/>
<protein>
    <submittedName>
        <fullName evidence="1">DUF1456 family protein</fullName>
    </submittedName>
</protein>
<keyword evidence="2" id="KW-1185">Reference proteome</keyword>
<dbReference type="PANTHER" id="PTHR37805">
    <property type="entry name" value="CYTOPLASMIC PROTEIN-RELATED"/>
    <property type="match status" value="1"/>
</dbReference>